<dbReference type="Proteomes" id="UP000515472">
    <property type="component" value="Chromosome"/>
</dbReference>
<dbReference type="PANTHER" id="PTHR30492">
    <property type="entry name" value="METHYLGLYOXAL SYNTHASE"/>
    <property type="match status" value="1"/>
</dbReference>
<dbReference type="EMBL" id="AP023213">
    <property type="protein sequence ID" value="BCG46622.1"/>
    <property type="molecule type" value="Genomic_DNA"/>
</dbReference>
<dbReference type="SUPFAM" id="SSF111331">
    <property type="entry name" value="NAD kinase/diacylglycerol kinase-like"/>
    <property type="match status" value="1"/>
</dbReference>
<dbReference type="Gene3D" id="2.60.200.40">
    <property type="match status" value="1"/>
</dbReference>
<dbReference type="PROSITE" id="PS50146">
    <property type="entry name" value="DAGK"/>
    <property type="match status" value="1"/>
</dbReference>
<keyword evidence="2" id="KW-0808">Transferase</keyword>
<dbReference type="PANTHER" id="PTHR30492:SF0">
    <property type="entry name" value="METHYLGLYOXAL SYNTHASE"/>
    <property type="match status" value="1"/>
</dbReference>
<dbReference type="GO" id="GO:0005829">
    <property type="term" value="C:cytosol"/>
    <property type="evidence" value="ECO:0007669"/>
    <property type="project" value="TreeGrafter"/>
</dbReference>
<accession>A0A6S6LX99</accession>
<dbReference type="Gene3D" id="3.40.50.10330">
    <property type="entry name" value="Probable inorganic polyphosphate/atp-NAD kinase, domain 1"/>
    <property type="match status" value="1"/>
</dbReference>
<dbReference type="InterPro" id="IPR004363">
    <property type="entry name" value="Methylgl_synth"/>
</dbReference>
<dbReference type="InterPro" id="IPR001206">
    <property type="entry name" value="Diacylglycerol_kinase_cat_dom"/>
</dbReference>
<dbReference type="GO" id="GO:0016301">
    <property type="term" value="F:kinase activity"/>
    <property type="evidence" value="ECO:0007669"/>
    <property type="project" value="UniProtKB-KW"/>
</dbReference>
<dbReference type="Pfam" id="PF00781">
    <property type="entry name" value="DAGK_cat"/>
    <property type="match status" value="1"/>
</dbReference>
<sequence>MRQSQDQNLRAPGPFFIVMNAGSGDKDADQREGAVRAVLTAGGRSFRLWRVTDIRRLPEVAREAVRLARQQQGTVVAAGGDGTINAVVQEVLPSGCPFGVLPQGTFNYFSRAHGIPVDTKEASALLLNGVLRPVQVGLVNQRPFLVNASLGLYPKLLERREVHKQRFGRHRLVALLSGFATLLAPPPQLVLALDDGGGSDVMHICTLVVDNNPLQLRQVGLPEERALQHGELAAIAVKARGAGQLISALALAALGKLGEAEGVEAFAFKRLTVNPLRPSRRIKVATDGEAKWMEPPLVFQAAPESLLLLVPPFAPMGDGGA</sequence>
<evidence type="ECO:0000313" key="2">
    <source>
        <dbReference type="EMBL" id="BCG46622.1"/>
    </source>
</evidence>
<organism evidence="2 3">
    <name type="scientific">Citrifermentans bremense</name>
    <dbReference type="NCBI Taxonomy" id="60035"/>
    <lineage>
        <taxon>Bacteria</taxon>
        <taxon>Pseudomonadati</taxon>
        <taxon>Thermodesulfobacteriota</taxon>
        <taxon>Desulfuromonadia</taxon>
        <taxon>Geobacterales</taxon>
        <taxon>Geobacteraceae</taxon>
        <taxon>Citrifermentans</taxon>
    </lineage>
</organism>
<dbReference type="InterPro" id="IPR017438">
    <property type="entry name" value="ATP-NAD_kinase_N"/>
</dbReference>
<evidence type="ECO:0000259" key="1">
    <source>
        <dbReference type="PROSITE" id="PS50146"/>
    </source>
</evidence>
<dbReference type="AlphaFoldDB" id="A0A6S6LX99"/>
<dbReference type="KEGG" id="gbn:GEOBRER4_13720"/>
<dbReference type="SMART" id="SM00046">
    <property type="entry name" value="DAGKc"/>
    <property type="match status" value="1"/>
</dbReference>
<dbReference type="GO" id="GO:0019242">
    <property type="term" value="P:methylglyoxal biosynthetic process"/>
    <property type="evidence" value="ECO:0007669"/>
    <property type="project" value="InterPro"/>
</dbReference>
<evidence type="ECO:0000313" key="3">
    <source>
        <dbReference type="Proteomes" id="UP000515472"/>
    </source>
</evidence>
<reference evidence="2 3" key="1">
    <citation type="submission" date="2020-06" db="EMBL/GenBank/DDBJ databases">
        <title>Interaction of electrochemicaly active bacteria, Geobacter bremensis R4 on different carbon anode.</title>
        <authorList>
            <person name="Meng L."/>
            <person name="Yoshida N."/>
        </authorList>
    </citation>
    <scope>NUCLEOTIDE SEQUENCE [LARGE SCALE GENOMIC DNA]</scope>
    <source>
        <strain evidence="2 3">R4</strain>
    </source>
</reference>
<keyword evidence="2" id="KW-0418">Kinase</keyword>
<proteinExistence type="predicted"/>
<gene>
    <name evidence="2" type="ORF">GEOBRER4_n1431</name>
</gene>
<dbReference type="GO" id="GO:0008929">
    <property type="term" value="F:methylglyoxal synthase activity"/>
    <property type="evidence" value="ECO:0007669"/>
    <property type="project" value="InterPro"/>
</dbReference>
<dbReference type="InterPro" id="IPR016064">
    <property type="entry name" value="NAD/diacylglycerol_kinase_sf"/>
</dbReference>
<feature type="domain" description="DAGKc" evidence="1">
    <location>
        <begin position="10"/>
        <end position="143"/>
    </location>
</feature>
<keyword evidence="3" id="KW-1185">Reference proteome</keyword>
<name>A0A6S6LX99_9BACT</name>
<dbReference type="RefSeq" id="WP_226377916.1">
    <property type="nucleotide sequence ID" value="NZ_AP023213.1"/>
</dbReference>
<protein>
    <submittedName>
        <fullName evidence="2">Transcription regulator [contains diacylglycerol kinase catalytic domain]</fullName>
    </submittedName>
</protein>